<organism evidence="2 3">
    <name type="scientific">Plectosphaerella plurivora</name>
    <dbReference type="NCBI Taxonomy" id="936078"/>
    <lineage>
        <taxon>Eukaryota</taxon>
        <taxon>Fungi</taxon>
        <taxon>Dikarya</taxon>
        <taxon>Ascomycota</taxon>
        <taxon>Pezizomycotina</taxon>
        <taxon>Sordariomycetes</taxon>
        <taxon>Hypocreomycetidae</taxon>
        <taxon>Glomerellales</taxon>
        <taxon>Plectosphaerellaceae</taxon>
        <taxon>Plectosphaerella</taxon>
    </lineage>
</organism>
<feature type="region of interest" description="Disordered" evidence="1">
    <location>
        <begin position="202"/>
        <end position="230"/>
    </location>
</feature>
<evidence type="ECO:0000313" key="3">
    <source>
        <dbReference type="Proteomes" id="UP000770015"/>
    </source>
</evidence>
<sequence>MEAPPSSQFRADTTYTRAKFADLTEHEITSCDPFLVLLTRYNQTDLMPTDRSRKVFWTLVFEAWDTNTPILKPVIQKRTANGSSIKVGTLTDDCPVPGQATKRKNNGTYVLPAIRRRHADVLLKLSISTDGQEISYKFTDSGNSLVPRSLVQLDPGYTIAQARAMLVRHWDKHEATRVSRFNENLTIYWARKQLVTKLEEEKARGVAGDGPQNAAAQDRPTAPTTEETTNVSELVKLRLAWDILEIEEQTANHVRRISHGVPRACDNMVKRTP</sequence>
<dbReference type="EMBL" id="JAGSXJ010000011">
    <property type="protein sequence ID" value="KAH6687263.1"/>
    <property type="molecule type" value="Genomic_DNA"/>
</dbReference>
<dbReference type="AlphaFoldDB" id="A0A9P9AAZ9"/>
<accession>A0A9P9AAZ9</accession>
<evidence type="ECO:0000256" key="1">
    <source>
        <dbReference type="SAM" id="MobiDB-lite"/>
    </source>
</evidence>
<evidence type="ECO:0000313" key="2">
    <source>
        <dbReference type="EMBL" id="KAH6687263.1"/>
    </source>
</evidence>
<dbReference type="OrthoDB" id="4790051at2759"/>
<name>A0A9P9AAZ9_9PEZI</name>
<protein>
    <submittedName>
        <fullName evidence="2">Uncharacterized protein</fullName>
    </submittedName>
</protein>
<proteinExistence type="predicted"/>
<gene>
    <name evidence="2" type="ORF">F5X68DRAFT_261477</name>
</gene>
<comment type="caution">
    <text evidence="2">The sequence shown here is derived from an EMBL/GenBank/DDBJ whole genome shotgun (WGS) entry which is preliminary data.</text>
</comment>
<reference evidence="2" key="1">
    <citation type="journal article" date="2021" name="Nat. Commun.">
        <title>Genetic determinants of endophytism in the Arabidopsis root mycobiome.</title>
        <authorList>
            <person name="Mesny F."/>
            <person name="Miyauchi S."/>
            <person name="Thiergart T."/>
            <person name="Pickel B."/>
            <person name="Atanasova L."/>
            <person name="Karlsson M."/>
            <person name="Huettel B."/>
            <person name="Barry K.W."/>
            <person name="Haridas S."/>
            <person name="Chen C."/>
            <person name="Bauer D."/>
            <person name="Andreopoulos W."/>
            <person name="Pangilinan J."/>
            <person name="LaButti K."/>
            <person name="Riley R."/>
            <person name="Lipzen A."/>
            <person name="Clum A."/>
            <person name="Drula E."/>
            <person name="Henrissat B."/>
            <person name="Kohler A."/>
            <person name="Grigoriev I.V."/>
            <person name="Martin F.M."/>
            <person name="Hacquard S."/>
        </authorList>
    </citation>
    <scope>NUCLEOTIDE SEQUENCE</scope>
    <source>
        <strain evidence="2">MPI-SDFR-AT-0117</strain>
    </source>
</reference>
<keyword evidence="3" id="KW-1185">Reference proteome</keyword>
<dbReference type="Proteomes" id="UP000770015">
    <property type="component" value="Unassembled WGS sequence"/>
</dbReference>